<evidence type="ECO:0000256" key="2">
    <source>
        <dbReference type="ARBA" id="ARBA00010992"/>
    </source>
</evidence>
<name>A0AAE1N147_9FABA</name>
<dbReference type="PROSITE" id="PS50850">
    <property type="entry name" value="MFS"/>
    <property type="match status" value="1"/>
</dbReference>
<keyword evidence="3" id="KW-0762">Sugar transport</keyword>
<proteinExistence type="inferred from homology"/>
<dbReference type="Proteomes" id="UP001293593">
    <property type="component" value="Unassembled WGS sequence"/>
</dbReference>
<gene>
    <name evidence="5" type="ORF">QN277_012645</name>
</gene>
<evidence type="ECO:0000259" key="4">
    <source>
        <dbReference type="PROSITE" id="PS50850"/>
    </source>
</evidence>
<dbReference type="InterPro" id="IPR036259">
    <property type="entry name" value="MFS_trans_sf"/>
</dbReference>
<dbReference type="EMBL" id="JAWXYG010000002">
    <property type="protein sequence ID" value="KAK4281113.1"/>
    <property type="molecule type" value="Genomic_DNA"/>
</dbReference>
<dbReference type="PANTHER" id="PTHR48021">
    <property type="match status" value="1"/>
</dbReference>
<dbReference type="GO" id="GO:0016020">
    <property type="term" value="C:membrane"/>
    <property type="evidence" value="ECO:0007669"/>
    <property type="project" value="UniProtKB-SubCell"/>
</dbReference>
<evidence type="ECO:0000256" key="1">
    <source>
        <dbReference type="ARBA" id="ARBA00004141"/>
    </source>
</evidence>
<comment type="caution">
    <text evidence="5">The sequence shown here is derived from an EMBL/GenBank/DDBJ whole genome shotgun (WGS) entry which is preliminary data.</text>
</comment>
<dbReference type="PANTHER" id="PTHR48021:SF37">
    <property type="entry name" value="SUGAR TRANSPORTER ERD6-LIKE 16"/>
    <property type="match status" value="1"/>
</dbReference>
<dbReference type="Gene3D" id="1.20.1250.20">
    <property type="entry name" value="MFS general substrate transporter like domains"/>
    <property type="match status" value="1"/>
</dbReference>
<evidence type="ECO:0000256" key="3">
    <source>
        <dbReference type="ARBA" id="ARBA00022597"/>
    </source>
</evidence>
<keyword evidence="3" id="KW-0813">Transport</keyword>
<dbReference type="InterPro" id="IPR050549">
    <property type="entry name" value="MFS_Trehalose_Transporter"/>
</dbReference>
<evidence type="ECO:0000313" key="5">
    <source>
        <dbReference type="EMBL" id="KAK4281113.1"/>
    </source>
</evidence>
<dbReference type="GO" id="GO:0022857">
    <property type="term" value="F:transmembrane transporter activity"/>
    <property type="evidence" value="ECO:0007669"/>
    <property type="project" value="InterPro"/>
</dbReference>
<protein>
    <recommendedName>
        <fullName evidence="4">Major facilitator superfamily (MFS) profile domain-containing protein</fullName>
    </recommendedName>
</protein>
<comment type="similarity">
    <text evidence="2">Belongs to the major facilitator superfamily. Sugar transporter (TC 2.A.1.1) family.</text>
</comment>
<sequence>MQSRTLAELGEPFIEKTWISDEQSSKEKSRGKESITCIFVSTLAVVVGSYEFGSCMSYTAPVQSTISISKDLEFSMVEFSLFDSLVNVSAVIGAITSGHMADQFGRKGVRQKKL</sequence>
<reference evidence="5" key="1">
    <citation type="submission" date="2023-10" db="EMBL/GenBank/DDBJ databases">
        <title>Chromosome-level genome of the transformable northern wattle, Acacia crassicarpa.</title>
        <authorList>
            <person name="Massaro I."/>
            <person name="Sinha N.R."/>
            <person name="Poethig S."/>
            <person name="Leichty A.R."/>
        </authorList>
    </citation>
    <scope>NUCLEOTIDE SEQUENCE</scope>
    <source>
        <strain evidence="5">Acra3RX</strain>
        <tissue evidence="5">Leaf</tissue>
    </source>
</reference>
<evidence type="ECO:0000313" key="6">
    <source>
        <dbReference type="Proteomes" id="UP001293593"/>
    </source>
</evidence>
<dbReference type="SUPFAM" id="SSF103473">
    <property type="entry name" value="MFS general substrate transporter"/>
    <property type="match status" value="1"/>
</dbReference>
<feature type="domain" description="Major facilitator superfamily (MFS) profile" evidence="4">
    <location>
        <begin position="37"/>
        <end position="114"/>
    </location>
</feature>
<keyword evidence="6" id="KW-1185">Reference proteome</keyword>
<comment type="subcellular location">
    <subcellularLocation>
        <location evidence="1">Membrane</location>
        <topology evidence="1">Multi-pass membrane protein</topology>
    </subcellularLocation>
</comment>
<organism evidence="5 6">
    <name type="scientific">Acacia crassicarpa</name>
    <name type="common">northern wattle</name>
    <dbReference type="NCBI Taxonomy" id="499986"/>
    <lineage>
        <taxon>Eukaryota</taxon>
        <taxon>Viridiplantae</taxon>
        <taxon>Streptophyta</taxon>
        <taxon>Embryophyta</taxon>
        <taxon>Tracheophyta</taxon>
        <taxon>Spermatophyta</taxon>
        <taxon>Magnoliopsida</taxon>
        <taxon>eudicotyledons</taxon>
        <taxon>Gunneridae</taxon>
        <taxon>Pentapetalae</taxon>
        <taxon>rosids</taxon>
        <taxon>fabids</taxon>
        <taxon>Fabales</taxon>
        <taxon>Fabaceae</taxon>
        <taxon>Caesalpinioideae</taxon>
        <taxon>mimosoid clade</taxon>
        <taxon>Acacieae</taxon>
        <taxon>Acacia</taxon>
    </lineage>
</organism>
<accession>A0AAE1N147</accession>
<dbReference type="AlphaFoldDB" id="A0AAE1N147"/>
<dbReference type="InterPro" id="IPR020846">
    <property type="entry name" value="MFS_dom"/>
</dbReference>